<keyword evidence="3" id="KW-1185">Reference proteome</keyword>
<gene>
    <name evidence="2" type="ORF">GQ55_3G013900</name>
</gene>
<sequence length="84" mass="9187">MRPKVAGPRPVQSSPSAAERAGDGSRSRGQRTGQQGLGCAEEGGRRRRGPRGRRVSGEREEGTGEEDTRRRREEDESRRGGETP</sequence>
<evidence type="ECO:0000256" key="1">
    <source>
        <dbReference type="SAM" id="MobiDB-lite"/>
    </source>
</evidence>
<name>A0A2T7E4L9_9POAL</name>
<evidence type="ECO:0000313" key="2">
    <source>
        <dbReference type="EMBL" id="PUZ62781.1"/>
    </source>
</evidence>
<proteinExistence type="predicted"/>
<dbReference type="Gramene" id="PUZ62781">
    <property type="protein sequence ID" value="PUZ62781"/>
    <property type="gene ID" value="GQ55_3G013900"/>
</dbReference>
<reference evidence="2 3" key="1">
    <citation type="submission" date="2018-04" db="EMBL/GenBank/DDBJ databases">
        <title>WGS assembly of Panicum hallii var. hallii HAL2.</title>
        <authorList>
            <person name="Lovell J."/>
            <person name="Jenkins J."/>
            <person name="Lowry D."/>
            <person name="Mamidi S."/>
            <person name="Sreedasyam A."/>
            <person name="Weng X."/>
            <person name="Barry K."/>
            <person name="Bonette J."/>
            <person name="Campitelli B."/>
            <person name="Daum C."/>
            <person name="Gordon S."/>
            <person name="Gould B."/>
            <person name="Lipzen A."/>
            <person name="MacQueen A."/>
            <person name="Palacio-Mejia J."/>
            <person name="Plott C."/>
            <person name="Shakirov E."/>
            <person name="Shu S."/>
            <person name="Yoshinaga Y."/>
            <person name="Zane M."/>
            <person name="Rokhsar D."/>
            <person name="Grimwood J."/>
            <person name="Schmutz J."/>
            <person name="Juenger T."/>
        </authorList>
    </citation>
    <scope>NUCLEOTIDE SEQUENCE [LARGE SCALE GENOMIC DNA]</scope>
    <source>
        <strain evidence="3">cv. HAL2</strain>
    </source>
</reference>
<dbReference type="Proteomes" id="UP000244336">
    <property type="component" value="Chromosome 3"/>
</dbReference>
<evidence type="ECO:0000313" key="3">
    <source>
        <dbReference type="Proteomes" id="UP000244336"/>
    </source>
</evidence>
<protein>
    <submittedName>
        <fullName evidence="2">Uncharacterized protein</fullName>
    </submittedName>
</protein>
<feature type="compositionally biased region" description="Basic residues" evidence="1">
    <location>
        <begin position="45"/>
        <end position="54"/>
    </location>
</feature>
<dbReference type="EMBL" id="CM009751">
    <property type="protein sequence ID" value="PUZ62781.1"/>
    <property type="molecule type" value="Genomic_DNA"/>
</dbReference>
<organism evidence="2 3">
    <name type="scientific">Panicum hallii var. hallii</name>
    <dbReference type="NCBI Taxonomy" id="1504633"/>
    <lineage>
        <taxon>Eukaryota</taxon>
        <taxon>Viridiplantae</taxon>
        <taxon>Streptophyta</taxon>
        <taxon>Embryophyta</taxon>
        <taxon>Tracheophyta</taxon>
        <taxon>Spermatophyta</taxon>
        <taxon>Magnoliopsida</taxon>
        <taxon>Liliopsida</taxon>
        <taxon>Poales</taxon>
        <taxon>Poaceae</taxon>
        <taxon>PACMAD clade</taxon>
        <taxon>Panicoideae</taxon>
        <taxon>Panicodae</taxon>
        <taxon>Paniceae</taxon>
        <taxon>Panicinae</taxon>
        <taxon>Panicum</taxon>
        <taxon>Panicum sect. Panicum</taxon>
    </lineage>
</organism>
<accession>A0A2T7E4L9</accession>
<dbReference type="AlphaFoldDB" id="A0A2T7E4L9"/>
<feature type="region of interest" description="Disordered" evidence="1">
    <location>
        <begin position="1"/>
        <end position="84"/>
    </location>
</feature>
<feature type="compositionally biased region" description="Basic and acidic residues" evidence="1">
    <location>
        <begin position="55"/>
        <end position="84"/>
    </location>
</feature>